<dbReference type="AlphaFoldDB" id="A0A9W6QGZ7"/>
<feature type="domain" description="Carboxylesterase type B" evidence="4">
    <location>
        <begin position="19"/>
        <end position="493"/>
    </location>
</feature>
<reference evidence="5" key="1">
    <citation type="submission" date="2023-02" db="EMBL/GenBank/DDBJ databases">
        <title>Kitasatospora phosalacinea NBRC 14627.</title>
        <authorList>
            <person name="Ichikawa N."/>
            <person name="Sato H."/>
            <person name="Tonouchi N."/>
        </authorList>
    </citation>
    <scope>NUCLEOTIDE SEQUENCE</scope>
    <source>
        <strain evidence="5">NBRC 14627</strain>
    </source>
</reference>
<dbReference type="InterPro" id="IPR002018">
    <property type="entry name" value="CarbesteraseB"/>
</dbReference>
<dbReference type="InterPro" id="IPR029058">
    <property type="entry name" value="AB_hydrolase_fold"/>
</dbReference>
<evidence type="ECO:0000256" key="2">
    <source>
        <dbReference type="ARBA" id="ARBA00022801"/>
    </source>
</evidence>
<dbReference type="EMBL" id="BSSA01000037">
    <property type="protein sequence ID" value="GLW74648.1"/>
    <property type="molecule type" value="Genomic_DNA"/>
</dbReference>
<evidence type="ECO:0000313" key="5">
    <source>
        <dbReference type="EMBL" id="GLW74648.1"/>
    </source>
</evidence>
<dbReference type="InterPro" id="IPR050309">
    <property type="entry name" value="Type-B_Carboxylest/Lipase"/>
</dbReference>
<sequence length="518" mass="53746">MTVVGTPIATAAADGGGLVVSTDTGRLLGKHAEAADQYLGVPYAAAPVGDLRWQPPQQAEPWSGVRPATEYAAQCAQAGGFGAGPTGSEDCLYLNVYTPTGAQARHRNLPVLLWIHGGSLKNGSGNEYDGSQIADSQNVVVVSINYRLGVFGYLNVPGLGSGGDGNYGMLDQIAALKWTRRNIASFGGDPGRVTIAGESAGGISVCGLLASPQAGGLFDKAIIESGVCESLTQAEAVTRSTAYAKAVGCTEAATVVTCLRARSGSDLLAASNRLADSAGTLLPTSGTPELPLAPSSALGSGRYNDVPLLIGVNRDEARSFALSFSTATEAQYQQAVRDEYGSRADAVLARYPFGSYPSPYTGTYAIGDVWTDSGYMIGLGGCPAQQLAQRFADRQARTYFYEFDDQDAPSGLSGVLPGFRAGAAHGSELPYIWAGLGSGGEPLSKQFTAVQQRLATEMTGYWGAFVRTGSPDAHAAAQSGWPSYRSGRLMSLRPGGSTAIAGAAYRSDHRCGFWNGIG</sequence>
<dbReference type="PROSITE" id="PS00941">
    <property type="entry name" value="CARBOXYLESTERASE_B_2"/>
    <property type="match status" value="1"/>
</dbReference>
<dbReference type="PANTHER" id="PTHR11559">
    <property type="entry name" value="CARBOXYLESTERASE"/>
    <property type="match status" value="1"/>
</dbReference>
<name>A0A9W6QGZ7_9ACTN</name>
<evidence type="ECO:0000259" key="4">
    <source>
        <dbReference type="Pfam" id="PF00135"/>
    </source>
</evidence>
<organism evidence="5 6">
    <name type="scientific">Kitasatospora phosalacinea</name>
    <dbReference type="NCBI Taxonomy" id="2065"/>
    <lineage>
        <taxon>Bacteria</taxon>
        <taxon>Bacillati</taxon>
        <taxon>Actinomycetota</taxon>
        <taxon>Actinomycetes</taxon>
        <taxon>Kitasatosporales</taxon>
        <taxon>Streptomycetaceae</taxon>
        <taxon>Kitasatospora</taxon>
    </lineage>
</organism>
<evidence type="ECO:0000256" key="1">
    <source>
        <dbReference type="ARBA" id="ARBA00005964"/>
    </source>
</evidence>
<evidence type="ECO:0000313" key="6">
    <source>
        <dbReference type="Proteomes" id="UP001165041"/>
    </source>
</evidence>
<dbReference type="SUPFAM" id="SSF53474">
    <property type="entry name" value="alpha/beta-Hydrolases"/>
    <property type="match status" value="1"/>
</dbReference>
<comment type="similarity">
    <text evidence="1 3">Belongs to the type-B carboxylesterase/lipase family.</text>
</comment>
<dbReference type="EC" id="3.1.1.-" evidence="3"/>
<dbReference type="Proteomes" id="UP001165041">
    <property type="component" value="Unassembled WGS sequence"/>
</dbReference>
<keyword evidence="2 3" id="KW-0378">Hydrolase</keyword>
<protein>
    <recommendedName>
        <fullName evidence="3">Carboxylic ester hydrolase</fullName>
        <ecNumber evidence="3">3.1.1.-</ecNumber>
    </recommendedName>
</protein>
<accession>A0A9W6QGZ7</accession>
<dbReference type="PROSITE" id="PS00122">
    <property type="entry name" value="CARBOXYLESTERASE_B_1"/>
    <property type="match status" value="1"/>
</dbReference>
<proteinExistence type="inferred from homology"/>
<dbReference type="Gene3D" id="3.40.50.1820">
    <property type="entry name" value="alpha/beta hydrolase"/>
    <property type="match status" value="1"/>
</dbReference>
<dbReference type="Pfam" id="PF00135">
    <property type="entry name" value="COesterase"/>
    <property type="match status" value="1"/>
</dbReference>
<comment type="caution">
    <text evidence="5">The sequence shown here is derived from an EMBL/GenBank/DDBJ whole genome shotgun (WGS) entry which is preliminary data.</text>
</comment>
<dbReference type="GO" id="GO:0016787">
    <property type="term" value="F:hydrolase activity"/>
    <property type="evidence" value="ECO:0007669"/>
    <property type="project" value="UniProtKB-KW"/>
</dbReference>
<dbReference type="InterPro" id="IPR019819">
    <property type="entry name" value="Carboxylesterase_B_CS"/>
</dbReference>
<dbReference type="InterPro" id="IPR019826">
    <property type="entry name" value="Carboxylesterase_B_AS"/>
</dbReference>
<evidence type="ECO:0000256" key="3">
    <source>
        <dbReference type="RuleBase" id="RU361235"/>
    </source>
</evidence>
<gene>
    <name evidence="5" type="ORF">Kpho02_69460</name>
</gene>